<dbReference type="Proteomes" id="UP000779508">
    <property type="component" value="Unassembled WGS sequence"/>
</dbReference>
<dbReference type="RefSeq" id="WP_216416568.1">
    <property type="nucleotide sequence ID" value="NZ_JAHLQK010000003.1"/>
</dbReference>
<protein>
    <submittedName>
        <fullName evidence="2">Cyclodeaminase/cyclohydrolase family protein</fullName>
    </submittedName>
</protein>
<gene>
    <name evidence="2" type="ORF">KQI88_09300</name>
</gene>
<evidence type="ECO:0000259" key="1">
    <source>
        <dbReference type="Pfam" id="PF04961"/>
    </source>
</evidence>
<dbReference type="EMBL" id="JAHLQK010000003">
    <property type="protein sequence ID" value="MBU5676613.1"/>
    <property type="molecule type" value="Genomic_DNA"/>
</dbReference>
<comment type="caution">
    <text evidence="2">The sequence shown here is derived from an EMBL/GenBank/DDBJ whole genome shotgun (WGS) entry which is preliminary data.</text>
</comment>
<organism evidence="2 3">
    <name type="scientific">Alkaliphilus flagellatus</name>
    <dbReference type="NCBI Taxonomy" id="2841507"/>
    <lineage>
        <taxon>Bacteria</taxon>
        <taxon>Bacillati</taxon>
        <taxon>Bacillota</taxon>
        <taxon>Clostridia</taxon>
        <taxon>Peptostreptococcales</taxon>
        <taxon>Natronincolaceae</taxon>
        <taxon>Alkaliphilus</taxon>
    </lineage>
</organism>
<proteinExistence type="predicted"/>
<evidence type="ECO:0000313" key="3">
    <source>
        <dbReference type="Proteomes" id="UP000779508"/>
    </source>
</evidence>
<keyword evidence="3" id="KW-1185">Reference proteome</keyword>
<dbReference type="InterPro" id="IPR007044">
    <property type="entry name" value="Cyclodeamin/CycHdrlase"/>
</dbReference>
<sequence>MRIADKSIDRFLHDIATKPRTPAGGSIAALCAACAAALTEMVARHTINNKDKSIDVLDYMDEVIQICSVYRENFLEDMDRDTKAYKDVINALNTTEENREECYKTSINIPLEITHRVLNMIGIINKIIKEGNDYLVTDGAAALLIAKATITSLIYHIKCNLIYIKDKDFFNKITNELELIEEQIK</sequence>
<dbReference type="Pfam" id="PF04961">
    <property type="entry name" value="FTCD_C"/>
    <property type="match status" value="1"/>
</dbReference>
<evidence type="ECO:0000313" key="2">
    <source>
        <dbReference type="EMBL" id="MBU5676613.1"/>
    </source>
</evidence>
<name>A0ABS6G2B1_9FIRM</name>
<reference evidence="2 3" key="1">
    <citation type="submission" date="2021-06" db="EMBL/GenBank/DDBJ databases">
        <authorList>
            <person name="Sun Q."/>
            <person name="Li D."/>
        </authorList>
    </citation>
    <scope>NUCLEOTIDE SEQUENCE [LARGE SCALE GENOMIC DNA]</scope>
    <source>
        <strain evidence="2 3">MSJ-5</strain>
    </source>
</reference>
<accession>A0ABS6G2B1</accession>
<feature type="domain" description="Cyclodeaminase/cyclohydrolase" evidence="1">
    <location>
        <begin position="7"/>
        <end position="178"/>
    </location>
</feature>